<name>A0A1F7WQ92_9BACT</name>
<dbReference type="InterPro" id="IPR011055">
    <property type="entry name" value="Dup_hybrid_motif"/>
</dbReference>
<dbReference type="Proteomes" id="UP000178735">
    <property type="component" value="Unassembled WGS sequence"/>
</dbReference>
<dbReference type="Pfam" id="PF08239">
    <property type="entry name" value="SH3_3"/>
    <property type="match status" value="2"/>
</dbReference>
<feature type="signal peptide" evidence="2">
    <location>
        <begin position="1"/>
        <end position="28"/>
    </location>
</feature>
<dbReference type="InterPro" id="IPR003646">
    <property type="entry name" value="SH3-like_bac-type"/>
</dbReference>
<dbReference type="CDD" id="cd12797">
    <property type="entry name" value="M23_peptidase"/>
    <property type="match status" value="1"/>
</dbReference>
<dbReference type="Pfam" id="PF01551">
    <property type="entry name" value="Peptidase_M23"/>
    <property type="match status" value="1"/>
</dbReference>
<evidence type="ECO:0000313" key="5">
    <source>
        <dbReference type="Proteomes" id="UP000178735"/>
    </source>
</evidence>
<evidence type="ECO:0000313" key="4">
    <source>
        <dbReference type="EMBL" id="OGM04338.1"/>
    </source>
</evidence>
<evidence type="ECO:0000256" key="2">
    <source>
        <dbReference type="SAM" id="SignalP"/>
    </source>
</evidence>
<proteinExistence type="predicted"/>
<dbReference type="PANTHER" id="PTHR21666">
    <property type="entry name" value="PEPTIDASE-RELATED"/>
    <property type="match status" value="1"/>
</dbReference>
<dbReference type="Gene3D" id="2.70.70.10">
    <property type="entry name" value="Glucose Permease (Domain IIA)"/>
    <property type="match status" value="1"/>
</dbReference>
<feature type="domain" description="SH3b" evidence="3">
    <location>
        <begin position="121"/>
        <end position="183"/>
    </location>
</feature>
<dbReference type="SMART" id="SM00287">
    <property type="entry name" value="SH3b"/>
    <property type="match status" value="2"/>
</dbReference>
<accession>A0A1F7WQ92</accession>
<organism evidence="4 5">
    <name type="scientific">Candidatus Wallbacteria bacterium GWC2_49_35</name>
    <dbReference type="NCBI Taxonomy" id="1817813"/>
    <lineage>
        <taxon>Bacteria</taxon>
        <taxon>Candidatus Walliibacteriota</taxon>
    </lineage>
</organism>
<gene>
    <name evidence="4" type="ORF">A2008_04715</name>
</gene>
<evidence type="ECO:0000256" key="1">
    <source>
        <dbReference type="SAM" id="MobiDB-lite"/>
    </source>
</evidence>
<sequence>MNNHLKSLACAIALLMLVAVYPSDRASAGIDEVGKSLTTGDTSAEGGTNGKGAGGNSTGVVMAGVLNVRSGAWGDVKGTLKQGAKVDIVSKQGSWYLIKYEGGNAYVHSAYVTTAEAPAAANDGFVNTPGTYLNVRSGPWGSIIGKLNHGASIETLGKQGDWYKIKYNGREAYIHSDYISKSKVSGGGSAAPSDGGSSGGGNPSAGFGGRPVAGGRITSDYGPRNLFGHSYHYGIDFGVGTGTPLKALGPGRVVSTGYDYGGGKTIVIKYDNGYTSIYCHCKSASVSPGSRVSAGQNVGQTNNTGAWTTGPHLHFAMKNSSGNYVNPRSVPGVKI</sequence>
<dbReference type="AlphaFoldDB" id="A0A1F7WQ92"/>
<dbReference type="PROSITE" id="PS51781">
    <property type="entry name" value="SH3B"/>
    <property type="match status" value="1"/>
</dbReference>
<feature type="region of interest" description="Disordered" evidence="1">
    <location>
        <begin position="189"/>
        <end position="209"/>
    </location>
</feature>
<dbReference type="STRING" id="1817813.A2008_04715"/>
<dbReference type="EMBL" id="MGFH01000146">
    <property type="protein sequence ID" value="OGM04338.1"/>
    <property type="molecule type" value="Genomic_DNA"/>
</dbReference>
<comment type="caution">
    <text evidence="4">The sequence shown here is derived from an EMBL/GenBank/DDBJ whole genome shotgun (WGS) entry which is preliminary data.</text>
</comment>
<evidence type="ECO:0000259" key="3">
    <source>
        <dbReference type="PROSITE" id="PS51781"/>
    </source>
</evidence>
<keyword evidence="2" id="KW-0732">Signal</keyword>
<protein>
    <recommendedName>
        <fullName evidence="3">SH3b domain-containing protein</fullName>
    </recommendedName>
</protein>
<dbReference type="GO" id="GO:0004222">
    <property type="term" value="F:metalloendopeptidase activity"/>
    <property type="evidence" value="ECO:0007669"/>
    <property type="project" value="TreeGrafter"/>
</dbReference>
<dbReference type="SUPFAM" id="SSF51261">
    <property type="entry name" value="Duplicated hybrid motif"/>
    <property type="match status" value="1"/>
</dbReference>
<reference evidence="4 5" key="1">
    <citation type="journal article" date="2016" name="Nat. Commun.">
        <title>Thousands of microbial genomes shed light on interconnected biogeochemical processes in an aquifer system.</title>
        <authorList>
            <person name="Anantharaman K."/>
            <person name="Brown C.T."/>
            <person name="Hug L.A."/>
            <person name="Sharon I."/>
            <person name="Castelle C.J."/>
            <person name="Probst A.J."/>
            <person name="Thomas B.C."/>
            <person name="Singh A."/>
            <person name="Wilkins M.J."/>
            <person name="Karaoz U."/>
            <person name="Brodie E.L."/>
            <person name="Williams K.H."/>
            <person name="Hubbard S.S."/>
            <person name="Banfield J.F."/>
        </authorList>
    </citation>
    <scope>NUCLEOTIDE SEQUENCE [LARGE SCALE GENOMIC DNA]</scope>
</reference>
<dbReference type="InterPro" id="IPR016047">
    <property type="entry name" value="M23ase_b-sheet_dom"/>
</dbReference>
<feature type="region of interest" description="Disordered" evidence="1">
    <location>
        <begin position="34"/>
        <end position="55"/>
    </location>
</feature>
<dbReference type="PANTHER" id="PTHR21666:SF270">
    <property type="entry name" value="MUREIN HYDROLASE ACTIVATOR ENVC"/>
    <property type="match status" value="1"/>
</dbReference>
<dbReference type="InterPro" id="IPR050570">
    <property type="entry name" value="Cell_wall_metabolism_enzyme"/>
</dbReference>
<feature type="chain" id="PRO_5009533542" description="SH3b domain-containing protein" evidence="2">
    <location>
        <begin position="29"/>
        <end position="335"/>
    </location>
</feature>
<dbReference type="Gene3D" id="2.30.30.40">
    <property type="entry name" value="SH3 Domains"/>
    <property type="match status" value="2"/>
</dbReference>
<feature type="compositionally biased region" description="Gly residues" evidence="1">
    <location>
        <begin position="196"/>
        <end position="209"/>
    </location>
</feature>